<reference evidence="3" key="1">
    <citation type="submission" date="2022-11" db="UniProtKB">
        <authorList>
            <consortium name="WormBaseParasite"/>
        </authorList>
    </citation>
    <scope>IDENTIFICATION</scope>
</reference>
<name>A0A914NX85_9BILA</name>
<evidence type="ECO:0000313" key="3">
    <source>
        <dbReference type="WBParaSite" id="PDA_v2.g10066.t1"/>
    </source>
</evidence>
<organism evidence="2 3">
    <name type="scientific">Panagrolaimus davidi</name>
    <dbReference type="NCBI Taxonomy" id="227884"/>
    <lineage>
        <taxon>Eukaryota</taxon>
        <taxon>Metazoa</taxon>
        <taxon>Ecdysozoa</taxon>
        <taxon>Nematoda</taxon>
        <taxon>Chromadorea</taxon>
        <taxon>Rhabditida</taxon>
        <taxon>Tylenchina</taxon>
        <taxon>Panagrolaimomorpha</taxon>
        <taxon>Panagrolaimoidea</taxon>
        <taxon>Panagrolaimidae</taxon>
        <taxon>Panagrolaimus</taxon>
    </lineage>
</organism>
<keyword evidence="2" id="KW-1185">Reference proteome</keyword>
<protein>
    <submittedName>
        <fullName evidence="3">Uncharacterized protein</fullName>
    </submittedName>
</protein>
<sequence>MCKTGMQRLTEDLDKNEPRPKSPHMDNEEPIELAHYPAAHVPDPGEVPAIEREDFPAPPYPYAVEELKRRLSTSSIENDDDDDDDYPEINKYDEEKIKKNS</sequence>
<feature type="compositionally biased region" description="Acidic residues" evidence="1">
    <location>
        <begin position="77"/>
        <end position="87"/>
    </location>
</feature>
<evidence type="ECO:0000256" key="1">
    <source>
        <dbReference type="SAM" id="MobiDB-lite"/>
    </source>
</evidence>
<feature type="region of interest" description="Disordered" evidence="1">
    <location>
        <begin position="1"/>
        <end position="101"/>
    </location>
</feature>
<accession>A0A914NX85</accession>
<dbReference type="AlphaFoldDB" id="A0A914NX85"/>
<feature type="compositionally biased region" description="Basic and acidic residues" evidence="1">
    <location>
        <begin position="9"/>
        <end position="27"/>
    </location>
</feature>
<dbReference type="Proteomes" id="UP000887578">
    <property type="component" value="Unplaced"/>
</dbReference>
<dbReference type="WBParaSite" id="PDA_v2.g10066.t1">
    <property type="protein sequence ID" value="PDA_v2.g10066.t1"/>
    <property type="gene ID" value="PDA_v2.g10066"/>
</dbReference>
<proteinExistence type="predicted"/>
<evidence type="ECO:0000313" key="2">
    <source>
        <dbReference type="Proteomes" id="UP000887578"/>
    </source>
</evidence>
<feature type="compositionally biased region" description="Basic and acidic residues" evidence="1">
    <location>
        <begin position="88"/>
        <end position="101"/>
    </location>
</feature>